<dbReference type="SMART" id="SM00342">
    <property type="entry name" value="HTH_ARAC"/>
    <property type="match status" value="1"/>
</dbReference>
<evidence type="ECO:0000256" key="1">
    <source>
        <dbReference type="ARBA" id="ARBA00023015"/>
    </source>
</evidence>
<dbReference type="OrthoDB" id="9814125at2"/>
<gene>
    <name evidence="5" type="ORF">MARLIPOL_04675</name>
</gene>
<dbReference type="Gene3D" id="1.10.10.60">
    <property type="entry name" value="Homeodomain-like"/>
    <property type="match status" value="1"/>
</dbReference>
<dbReference type="GO" id="GO:0003700">
    <property type="term" value="F:DNA-binding transcription factor activity"/>
    <property type="evidence" value="ECO:0007669"/>
    <property type="project" value="InterPro"/>
</dbReference>
<evidence type="ECO:0000313" key="5">
    <source>
        <dbReference type="EMBL" id="EON93299.1"/>
    </source>
</evidence>
<dbReference type="AlphaFoldDB" id="R8B451"/>
<dbReference type="InterPro" id="IPR009057">
    <property type="entry name" value="Homeodomain-like_sf"/>
</dbReference>
<dbReference type="EMBL" id="ASAD01000007">
    <property type="protein sequence ID" value="EON93299.1"/>
    <property type="molecule type" value="Genomic_DNA"/>
</dbReference>
<dbReference type="GO" id="GO:0043565">
    <property type="term" value="F:sequence-specific DNA binding"/>
    <property type="evidence" value="ECO:0007669"/>
    <property type="project" value="InterPro"/>
</dbReference>
<proteinExistence type="predicted"/>
<dbReference type="PROSITE" id="PS00041">
    <property type="entry name" value="HTH_ARAC_FAMILY_1"/>
    <property type="match status" value="1"/>
</dbReference>
<dbReference type="PRINTS" id="PR00032">
    <property type="entry name" value="HTHARAC"/>
</dbReference>
<comment type="caution">
    <text evidence="5">The sequence shown here is derived from an EMBL/GenBank/DDBJ whole genome shotgun (WGS) entry which is preliminary data.</text>
</comment>
<evidence type="ECO:0000256" key="2">
    <source>
        <dbReference type="ARBA" id="ARBA00023125"/>
    </source>
</evidence>
<dbReference type="PATRIC" id="fig|1318628.3.peg.928"/>
<evidence type="ECO:0000313" key="6">
    <source>
        <dbReference type="Proteomes" id="UP000016540"/>
    </source>
</evidence>
<keyword evidence="2" id="KW-0238">DNA-binding</keyword>
<dbReference type="InterPro" id="IPR018060">
    <property type="entry name" value="HTH_AraC"/>
</dbReference>
<dbReference type="RefSeq" id="WP_012136934.1">
    <property type="nucleotide sequence ID" value="NZ_KE007306.1"/>
</dbReference>
<evidence type="ECO:0000256" key="3">
    <source>
        <dbReference type="ARBA" id="ARBA00023163"/>
    </source>
</evidence>
<evidence type="ECO:0000259" key="4">
    <source>
        <dbReference type="PROSITE" id="PS01124"/>
    </source>
</evidence>
<dbReference type="PANTHER" id="PTHR43280">
    <property type="entry name" value="ARAC-FAMILY TRANSCRIPTIONAL REGULATOR"/>
    <property type="match status" value="1"/>
</dbReference>
<dbReference type="Pfam" id="PF22200">
    <property type="entry name" value="ExsA_N"/>
    <property type="match status" value="1"/>
</dbReference>
<feature type="domain" description="HTH araC/xylS-type" evidence="4">
    <location>
        <begin position="198"/>
        <end position="296"/>
    </location>
</feature>
<keyword evidence="3" id="KW-0804">Transcription</keyword>
<dbReference type="STRING" id="1318628.MARLIPOL_04675"/>
<dbReference type="HOGENOM" id="CLU_073843_1_0_6"/>
<protein>
    <submittedName>
        <fullName evidence="5">AraC family transcriptional regulator</fullName>
    </submittedName>
</protein>
<sequence>MTITVPDHLFENATPFAHFRTEHLEIIRYQHRKQEVVNEVVLNKSLLLFVNKGGKRLKVSDEEAILSDHQGAFIPKGSYIMTEVADHQCPNGFESLMVLIEDEFLGSFFSDQAIRLPIPEREPRPEPSMLKPWVSFEKTPFLDTSMLSLRAFFDYPERVNSLFLEEKVREILFYLLDTSCCHQLLSHMKFTSAGGRNARLRQFLESHYMQPWSVEQFAEKFGLSVSTFKRECNSSLGMSPKRWINKRRLKSARQRLLCGHESLTDIAMELGFVDGSHFSRMFRKEFKSSPSAYRNKRAYEKDAR</sequence>
<dbReference type="Pfam" id="PF12833">
    <property type="entry name" value="HTH_18"/>
    <property type="match status" value="1"/>
</dbReference>
<dbReference type="PANTHER" id="PTHR43280:SF2">
    <property type="entry name" value="HTH-TYPE TRANSCRIPTIONAL REGULATOR EXSA"/>
    <property type="match status" value="1"/>
</dbReference>
<dbReference type="eggNOG" id="COG2207">
    <property type="taxonomic scope" value="Bacteria"/>
</dbReference>
<dbReference type="InterPro" id="IPR018062">
    <property type="entry name" value="HTH_AraC-typ_CS"/>
</dbReference>
<dbReference type="SUPFAM" id="SSF46689">
    <property type="entry name" value="Homeodomain-like"/>
    <property type="match status" value="2"/>
</dbReference>
<organism evidence="5 6">
    <name type="scientific">Marinobacter lipolyticus SM19</name>
    <dbReference type="NCBI Taxonomy" id="1318628"/>
    <lineage>
        <taxon>Bacteria</taxon>
        <taxon>Pseudomonadati</taxon>
        <taxon>Pseudomonadota</taxon>
        <taxon>Gammaproteobacteria</taxon>
        <taxon>Pseudomonadales</taxon>
        <taxon>Marinobacteraceae</taxon>
        <taxon>Marinobacter</taxon>
    </lineage>
</organism>
<dbReference type="InterPro" id="IPR054015">
    <property type="entry name" value="ExsA-like_N"/>
</dbReference>
<reference evidence="5 6" key="1">
    <citation type="journal article" date="2013" name="Genome Announc.">
        <title>Draft Genome Sequence of the Moderately Halophilic Bacterium Marinobacter lipolyticus Strain SM19.</title>
        <authorList>
            <person name="Papke R.T."/>
            <person name="de la Haba R.R."/>
            <person name="Infante-Dominguez C."/>
            <person name="Perez D."/>
            <person name="Sanchez-Porro C."/>
            <person name="Lapierre P."/>
            <person name="Ventosa A."/>
        </authorList>
    </citation>
    <scope>NUCLEOTIDE SEQUENCE [LARGE SCALE GENOMIC DNA]</scope>
    <source>
        <strain evidence="5 6">SM19</strain>
    </source>
</reference>
<dbReference type="InterPro" id="IPR020449">
    <property type="entry name" value="Tscrpt_reg_AraC-type_HTH"/>
</dbReference>
<name>R8B451_9GAMM</name>
<accession>R8B451</accession>
<dbReference type="GO" id="GO:0009893">
    <property type="term" value="P:positive regulation of metabolic process"/>
    <property type="evidence" value="ECO:0007669"/>
    <property type="project" value="UniProtKB-ARBA"/>
</dbReference>
<keyword evidence="1" id="KW-0805">Transcription regulation</keyword>
<keyword evidence="6" id="KW-1185">Reference proteome</keyword>
<dbReference type="Proteomes" id="UP000016540">
    <property type="component" value="Unassembled WGS sequence"/>
</dbReference>
<dbReference type="PROSITE" id="PS01124">
    <property type="entry name" value="HTH_ARAC_FAMILY_2"/>
    <property type="match status" value="1"/>
</dbReference>